<dbReference type="InterPro" id="IPR029787">
    <property type="entry name" value="Nucleotide_cyclase"/>
</dbReference>
<dbReference type="SUPFAM" id="SSF55073">
    <property type="entry name" value="Nucleotide cyclase"/>
    <property type="match status" value="1"/>
</dbReference>
<gene>
    <name evidence="3" type="ORF">NHN17_09790</name>
</gene>
<dbReference type="Gene3D" id="3.30.70.270">
    <property type="match status" value="1"/>
</dbReference>
<dbReference type="CDD" id="cd01949">
    <property type="entry name" value="GGDEF"/>
    <property type="match status" value="1"/>
</dbReference>
<dbReference type="InterPro" id="IPR000160">
    <property type="entry name" value="GGDEF_dom"/>
</dbReference>
<dbReference type="Proteomes" id="UP001524460">
    <property type="component" value="Unassembled WGS sequence"/>
</dbReference>
<dbReference type="NCBIfam" id="TIGR00254">
    <property type="entry name" value="GGDEF"/>
    <property type="match status" value="1"/>
</dbReference>
<name>A0ABT1N0U3_9GAMM</name>
<comment type="caution">
    <text evidence="3">The sequence shown here is derived from an EMBL/GenBank/DDBJ whole genome shotgun (WGS) entry which is preliminary data.</text>
</comment>
<dbReference type="EMBL" id="JANEYT010000018">
    <property type="protein sequence ID" value="MCQ1058348.1"/>
    <property type="molecule type" value="Genomic_DNA"/>
</dbReference>
<evidence type="ECO:0000313" key="4">
    <source>
        <dbReference type="Proteomes" id="UP001524460"/>
    </source>
</evidence>
<dbReference type="PANTHER" id="PTHR45138">
    <property type="entry name" value="REGULATORY COMPONENTS OF SENSORY TRANSDUCTION SYSTEM"/>
    <property type="match status" value="1"/>
</dbReference>
<protein>
    <recommendedName>
        <fullName evidence="1">diguanylate cyclase</fullName>
        <ecNumber evidence="1">2.7.7.65</ecNumber>
    </recommendedName>
</protein>
<dbReference type="InterPro" id="IPR043128">
    <property type="entry name" value="Rev_trsase/Diguanyl_cyclase"/>
</dbReference>
<accession>A0ABT1N0U3</accession>
<feature type="domain" description="GGDEF" evidence="2">
    <location>
        <begin position="173"/>
        <end position="306"/>
    </location>
</feature>
<dbReference type="EC" id="2.7.7.65" evidence="1"/>
<dbReference type="InterPro" id="IPR050469">
    <property type="entry name" value="Diguanylate_Cyclase"/>
</dbReference>
<dbReference type="Pfam" id="PF00990">
    <property type="entry name" value="GGDEF"/>
    <property type="match status" value="1"/>
</dbReference>
<evidence type="ECO:0000256" key="1">
    <source>
        <dbReference type="ARBA" id="ARBA00012528"/>
    </source>
</evidence>
<evidence type="ECO:0000259" key="2">
    <source>
        <dbReference type="PROSITE" id="PS50887"/>
    </source>
</evidence>
<dbReference type="PROSITE" id="PS50887">
    <property type="entry name" value="GGDEF"/>
    <property type="match status" value="1"/>
</dbReference>
<evidence type="ECO:0000313" key="3">
    <source>
        <dbReference type="EMBL" id="MCQ1058348.1"/>
    </source>
</evidence>
<dbReference type="Gene3D" id="3.30.450.20">
    <property type="entry name" value="PAS domain"/>
    <property type="match status" value="1"/>
</dbReference>
<reference evidence="3 4" key="1">
    <citation type="submission" date="2022-07" db="EMBL/GenBank/DDBJ databases">
        <title>Photobacterium pectinilyticum sp. nov., a marine bacterium isolated from surface seawater of Qingdao offshore.</title>
        <authorList>
            <person name="Wang X."/>
        </authorList>
    </citation>
    <scope>NUCLEOTIDE SEQUENCE [LARGE SCALE GENOMIC DNA]</scope>
    <source>
        <strain evidence="3 4">ZSDE20</strain>
    </source>
</reference>
<dbReference type="RefSeq" id="WP_255042219.1">
    <property type="nucleotide sequence ID" value="NZ_JANEYT010000018.1"/>
</dbReference>
<sequence length="313" mass="35944">MNKMTFELEELTLDVGIIITDLKLNILEINPFFIQHLTMPYRDKELAGENLLQLFSFHKSVLTAIANTRDFKVRESVNWREENHIFPLQNAAIVTNQSMLMYQNVTIEPFRDGLMFKVHNATQEAVMSIQLSQAHETLQMSARRCPMTGIFNRMYILNRLEELDANYKRNEDREYSLLLLDIDHFKTVNDTYGHDVGDQVLIWFAQLLETTFRETDLVGRYGGEEFIVVMTNPKGKTLPHIGANRLLEILARTPFKGRGLELNITASIGAVSCFDAPTPEKAIGLADELLYEVKRSGRNNYRCIEQPEIAQLA</sequence>
<organism evidence="3 4">
    <name type="scientific">Photobacterium pectinilyticum</name>
    <dbReference type="NCBI Taxonomy" id="2906793"/>
    <lineage>
        <taxon>Bacteria</taxon>
        <taxon>Pseudomonadati</taxon>
        <taxon>Pseudomonadota</taxon>
        <taxon>Gammaproteobacteria</taxon>
        <taxon>Vibrionales</taxon>
        <taxon>Vibrionaceae</taxon>
        <taxon>Photobacterium</taxon>
    </lineage>
</organism>
<proteinExistence type="predicted"/>
<keyword evidence="4" id="KW-1185">Reference proteome</keyword>
<dbReference type="SMART" id="SM00267">
    <property type="entry name" value="GGDEF"/>
    <property type="match status" value="1"/>
</dbReference>
<dbReference type="PANTHER" id="PTHR45138:SF24">
    <property type="entry name" value="DIGUANYLATE CYCLASE DGCC-RELATED"/>
    <property type="match status" value="1"/>
</dbReference>